<reference evidence="3" key="1">
    <citation type="submission" date="2017-04" db="EMBL/GenBank/DDBJ databases">
        <authorList>
            <person name="Varghese N."/>
            <person name="Submissions S."/>
        </authorList>
    </citation>
    <scope>NUCLEOTIDE SEQUENCE [LARGE SCALE GENOMIC DNA]</scope>
    <source>
        <strain evidence="3">Ballard 720</strain>
    </source>
</reference>
<dbReference type="Proteomes" id="UP000192911">
    <property type="component" value="Unassembled WGS sequence"/>
</dbReference>
<keyword evidence="3" id="KW-1185">Reference proteome</keyword>
<name>A0A1X7DTH6_TRICW</name>
<evidence type="ECO:0000313" key="3">
    <source>
        <dbReference type="Proteomes" id="UP000192911"/>
    </source>
</evidence>
<evidence type="ECO:0000313" key="2">
    <source>
        <dbReference type="EMBL" id="SMF21488.1"/>
    </source>
</evidence>
<sequence>MSFAPWLRNNGGSVMQLRRPVRLRRRMHSSARRLSRAWRRPPHQEPHASSVILWDEIARPAPVPTPLPAPADTMGLPLRYRMRTPIHSHWTPRVRPRVSSCDRVRTTDRDKHRPVCAPSPGGHFFIHAVPSRGERRDRRRRVCFRTEALRRNRRCIAKCAASNARLTRVASTLAVMQPASVTHRRRSRRRRAATTARYARLR</sequence>
<feature type="compositionally biased region" description="Basic residues" evidence="1">
    <location>
        <begin position="183"/>
        <end position="192"/>
    </location>
</feature>
<feature type="compositionally biased region" description="Low complexity" evidence="1">
    <location>
        <begin position="193"/>
        <end position="202"/>
    </location>
</feature>
<organism evidence="2 3">
    <name type="scientific">Trinickia caryophylli</name>
    <name type="common">Paraburkholderia caryophylli</name>
    <dbReference type="NCBI Taxonomy" id="28094"/>
    <lineage>
        <taxon>Bacteria</taxon>
        <taxon>Pseudomonadati</taxon>
        <taxon>Pseudomonadota</taxon>
        <taxon>Betaproteobacteria</taxon>
        <taxon>Burkholderiales</taxon>
        <taxon>Burkholderiaceae</taxon>
        <taxon>Trinickia</taxon>
    </lineage>
</organism>
<proteinExistence type="predicted"/>
<protein>
    <submittedName>
        <fullName evidence="2">Uncharacterized protein</fullName>
    </submittedName>
</protein>
<dbReference type="EMBL" id="FXAH01000004">
    <property type="protein sequence ID" value="SMF21488.1"/>
    <property type="molecule type" value="Genomic_DNA"/>
</dbReference>
<dbReference type="AlphaFoldDB" id="A0A1X7DTH6"/>
<evidence type="ECO:0000256" key="1">
    <source>
        <dbReference type="SAM" id="MobiDB-lite"/>
    </source>
</evidence>
<feature type="region of interest" description="Disordered" evidence="1">
    <location>
        <begin position="183"/>
        <end position="202"/>
    </location>
</feature>
<gene>
    <name evidence="2" type="ORF">SAMN06295900_10420</name>
</gene>
<accession>A0A1X7DTH6</accession>